<protein>
    <submittedName>
        <fullName evidence="3">Helix-turn-helix transcriptional regulator</fullName>
    </submittedName>
</protein>
<evidence type="ECO:0000313" key="3">
    <source>
        <dbReference type="EMBL" id="MDT0453420.1"/>
    </source>
</evidence>
<feature type="compositionally biased region" description="Basic and acidic residues" evidence="1">
    <location>
        <begin position="11"/>
        <end position="22"/>
    </location>
</feature>
<feature type="region of interest" description="Disordered" evidence="1">
    <location>
        <begin position="1"/>
        <end position="22"/>
    </location>
</feature>
<name>A0ABU2SZT8_9ACTN</name>
<dbReference type="InterPro" id="IPR001387">
    <property type="entry name" value="Cro/C1-type_HTH"/>
</dbReference>
<comment type="caution">
    <text evidence="3">The sequence shown here is derived from an EMBL/GenBank/DDBJ whole genome shotgun (WGS) entry which is preliminary data.</text>
</comment>
<gene>
    <name evidence="3" type="ORF">RM609_30685</name>
</gene>
<sequence>MSSGDGAARAGPERPLPENNVAERIKLEREVRGWSTGKLAERMAEAGHPVNQSAIWRIESGKPRRRVNLDEALGFCKVFDITLEDLSGPPGHVANAHVRRLVGEYVEAWKEWRDMGKALDRLTAELDEYTKDHPDQQDMVKALLAHEVAAASGTDYMRHLAMRSKLRSWLGEHASPPPAAE</sequence>
<dbReference type="PROSITE" id="PS50943">
    <property type="entry name" value="HTH_CROC1"/>
    <property type="match status" value="1"/>
</dbReference>
<dbReference type="SUPFAM" id="SSF47413">
    <property type="entry name" value="lambda repressor-like DNA-binding domains"/>
    <property type="match status" value="1"/>
</dbReference>
<dbReference type="InterPro" id="IPR010982">
    <property type="entry name" value="Lambda_DNA-bd_dom_sf"/>
</dbReference>
<proteinExistence type="predicted"/>
<dbReference type="EMBL" id="JAVRFI010000030">
    <property type="protein sequence ID" value="MDT0453420.1"/>
    <property type="molecule type" value="Genomic_DNA"/>
</dbReference>
<dbReference type="Gene3D" id="1.10.260.40">
    <property type="entry name" value="lambda repressor-like DNA-binding domains"/>
    <property type="match status" value="1"/>
</dbReference>
<organism evidence="3 4">
    <name type="scientific">Streptomyces hesseae</name>
    <dbReference type="NCBI Taxonomy" id="3075519"/>
    <lineage>
        <taxon>Bacteria</taxon>
        <taxon>Bacillati</taxon>
        <taxon>Actinomycetota</taxon>
        <taxon>Actinomycetes</taxon>
        <taxon>Kitasatosporales</taxon>
        <taxon>Streptomycetaceae</taxon>
        <taxon>Streptomyces</taxon>
    </lineage>
</organism>
<dbReference type="RefSeq" id="WP_311615271.1">
    <property type="nucleotide sequence ID" value="NZ_JAVRFI010000030.1"/>
</dbReference>
<evidence type="ECO:0000256" key="1">
    <source>
        <dbReference type="SAM" id="MobiDB-lite"/>
    </source>
</evidence>
<reference evidence="3" key="1">
    <citation type="submission" date="2024-05" db="EMBL/GenBank/DDBJ databases">
        <title>30 novel species of actinomycetes from the DSMZ collection.</title>
        <authorList>
            <person name="Nouioui I."/>
        </authorList>
    </citation>
    <scope>NUCLEOTIDE SEQUENCE</scope>
    <source>
        <strain evidence="3">DSM 40473</strain>
    </source>
</reference>
<dbReference type="Proteomes" id="UP001180531">
    <property type="component" value="Unassembled WGS sequence"/>
</dbReference>
<dbReference type="CDD" id="cd00093">
    <property type="entry name" value="HTH_XRE"/>
    <property type="match status" value="1"/>
</dbReference>
<feature type="domain" description="HTH cro/C1-type" evidence="2">
    <location>
        <begin position="25"/>
        <end position="86"/>
    </location>
</feature>
<evidence type="ECO:0000259" key="2">
    <source>
        <dbReference type="PROSITE" id="PS50943"/>
    </source>
</evidence>
<accession>A0ABU2SZT8</accession>
<keyword evidence="4" id="KW-1185">Reference proteome</keyword>
<evidence type="ECO:0000313" key="4">
    <source>
        <dbReference type="Proteomes" id="UP001180531"/>
    </source>
</evidence>